<protein>
    <submittedName>
        <fullName evidence="4">CapA family protein</fullName>
    </submittedName>
</protein>
<evidence type="ECO:0000313" key="5">
    <source>
        <dbReference type="Proteomes" id="UP000626786"/>
    </source>
</evidence>
<evidence type="ECO:0000259" key="3">
    <source>
        <dbReference type="SMART" id="SM00854"/>
    </source>
</evidence>
<proteinExistence type="inferred from homology"/>
<dbReference type="InterPro" id="IPR029052">
    <property type="entry name" value="Metallo-depent_PP-like"/>
</dbReference>
<name>A0ABR8U9K4_9BACL</name>
<dbReference type="EMBL" id="JACSQN010000007">
    <property type="protein sequence ID" value="MBD7984710.1"/>
    <property type="molecule type" value="Genomic_DNA"/>
</dbReference>
<dbReference type="Pfam" id="PF09587">
    <property type="entry name" value="PGA_cap"/>
    <property type="match status" value="1"/>
</dbReference>
<feature type="chain" id="PRO_5047288442" evidence="2">
    <location>
        <begin position="21"/>
        <end position="358"/>
    </location>
</feature>
<dbReference type="PANTHER" id="PTHR33393:SF12">
    <property type="entry name" value="CAPSULE BIOSYNTHESIS PROTEIN CAPA"/>
    <property type="match status" value="1"/>
</dbReference>
<evidence type="ECO:0000256" key="1">
    <source>
        <dbReference type="ARBA" id="ARBA00005662"/>
    </source>
</evidence>
<evidence type="ECO:0000313" key="4">
    <source>
        <dbReference type="EMBL" id="MBD7984710.1"/>
    </source>
</evidence>
<feature type="domain" description="Capsule synthesis protein CapA" evidence="3">
    <location>
        <begin position="50"/>
        <end position="284"/>
    </location>
</feature>
<dbReference type="Proteomes" id="UP000626786">
    <property type="component" value="Unassembled WGS sequence"/>
</dbReference>
<comment type="similarity">
    <text evidence="1">Belongs to the CapA family.</text>
</comment>
<sequence length="358" mass="39272">MRWMVVLLMILIGLCAGCSEQEVIEPVANFEPLKCKPGKLDIKMHSSVATIGMVGDILLHNPLYTYADFNPSFAAVKDKMRSIDFLLANQESLPGGVELGLSGYPLFNSPKHIIRDLKNNGVDMLSIANNHTMDQTGAGLLRAIANMKVYNMPYVGAYESEKDSETKRIVEVNGIQVGILAYTYGLNGMPTPAGKDYMVSLTDKQRIEQDIQDMNMLADLTVVSVHWGNEYALQPSEKQKELAIILASAGADIIFGHHPHVLQSYTEIGKTKVFYSIGNFYSAQQFDSTNIGGIAQVQVFKNVVAGRTQITTGPASFYPTAVSRDKNRKFIVVPLSEAGSAVNFNEAWVERQVGLSAN</sequence>
<dbReference type="SMART" id="SM00854">
    <property type="entry name" value="PGA_cap"/>
    <property type="match status" value="1"/>
</dbReference>
<dbReference type="Gene3D" id="3.60.21.10">
    <property type="match status" value="1"/>
</dbReference>
<keyword evidence="2" id="KW-0732">Signal</keyword>
<dbReference type="PANTHER" id="PTHR33393">
    <property type="entry name" value="POLYGLUTAMINE SYNTHESIS ACCESSORY PROTEIN RV0574C-RELATED"/>
    <property type="match status" value="1"/>
</dbReference>
<comment type="caution">
    <text evidence="4">The sequence shown here is derived from an EMBL/GenBank/DDBJ whole genome shotgun (WGS) entry which is preliminary data.</text>
</comment>
<accession>A0ABR8U9K4</accession>
<dbReference type="InterPro" id="IPR019079">
    <property type="entry name" value="Capsule_synth_CapA"/>
</dbReference>
<organism evidence="4 5">
    <name type="scientific">Sporosarcina quadrami</name>
    <dbReference type="NCBI Taxonomy" id="2762234"/>
    <lineage>
        <taxon>Bacteria</taxon>
        <taxon>Bacillati</taxon>
        <taxon>Bacillota</taxon>
        <taxon>Bacilli</taxon>
        <taxon>Bacillales</taxon>
        <taxon>Caryophanaceae</taxon>
        <taxon>Sporosarcina</taxon>
    </lineage>
</organism>
<gene>
    <name evidence="4" type="ORF">H9649_08965</name>
</gene>
<dbReference type="CDD" id="cd07381">
    <property type="entry name" value="MPP_CapA"/>
    <property type="match status" value="1"/>
</dbReference>
<feature type="signal peptide" evidence="2">
    <location>
        <begin position="1"/>
        <end position="20"/>
    </location>
</feature>
<dbReference type="SUPFAM" id="SSF56300">
    <property type="entry name" value="Metallo-dependent phosphatases"/>
    <property type="match status" value="1"/>
</dbReference>
<evidence type="ECO:0000256" key="2">
    <source>
        <dbReference type="SAM" id="SignalP"/>
    </source>
</evidence>
<keyword evidence="5" id="KW-1185">Reference proteome</keyword>
<dbReference type="InterPro" id="IPR052169">
    <property type="entry name" value="CW_Biosynth-Accessory"/>
</dbReference>
<reference evidence="4 5" key="1">
    <citation type="submission" date="2020-08" db="EMBL/GenBank/DDBJ databases">
        <title>A Genomic Blueprint of the Chicken Gut Microbiome.</title>
        <authorList>
            <person name="Gilroy R."/>
            <person name="Ravi A."/>
            <person name="Getino M."/>
            <person name="Pursley I."/>
            <person name="Horton D.L."/>
            <person name="Alikhan N.-F."/>
            <person name="Baker D."/>
            <person name="Gharbi K."/>
            <person name="Hall N."/>
            <person name="Watson M."/>
            <person name="Adriaenssens E.M."/>
            <person name="Foster-Nyarko E."/>
            <person name="Jarju S."/>
            <person name="Secka A."/>
            <person name="Antonio M."/>
            <person name="Oren A."/>
            <person name="Chaudhuri R."/>
            <person name="La Ragione R.M."/>
            <person name="Hildebrand F."/>
            <person name="Pallen M.J."/>
        </authorList>
    </citation>
    <scope>NUCLEOTIDE SEQUENCE [LARGE SCALE GENOMIC DNA]</scope>
    <source>
        <strain evidence="4 5">Sa2YVA2</strain>
    </source>
</reference>